<name>A0A7I8L5R6_SPIIN</name>
<organism evidence="14 15">
    <name type="scientific">Spirodela intermedia</name>
    <name type="common">Intermediate duckweed</name>
    <dbReference type="NCBI Taxonomy" id="51605"/>
    <lineage>
        <taxon>Eukaryota</taxon>
        <taxon>Viridiplantae</taxon>
        <taxon>Streptophyta</taxon>
        <taxon>Embryophyta</taxon>
        <taxon>Tracheophyta</taxon>
        <taxon>Spermatophyta</taxon>
        <taxon>Magnoliopsida</taxon>
        <taxon>Liliopsida</taxon>
        <taxon>Araceae</taxon>
        <taxon>Lemnoideae</taxon>
        <taxon>Spirodela</taxon>
    </lineage>
</organism>
<dbReference type="EC" id="2.7.11.1" evidence="2"/>
<feature type="domain" description="Serine-threonine/tyrosine-protein kinase catalytic" evidence="13">
    <location>
        <begin position="3"/>
        <end position="95"/>
    </location>
</feature>
<evidence type="ECO:0000256" key="10">
    <source>
        <dbReference type="ARBA" id="ARBA00047899"/>
    </source>
</evidence>
<dbReference type="PANTHER" id="PTHR47982">
    <property type="entry name" value="PROLINE-RICH RECEPTOR-LIKE PROTEIN KINASE PERK4"/>
    <property type="match status" value="1"/>
</dbReference>
<evidence type="ECO:0000256" key="2">
    <source>
        <dbReference type="ARBA" id="ARBA00012513"/>
    </source>
</evidence>
<evidence type="ECO:0000313" key="15">
    <source>
        <dbReference type="Proteomes" id="UP000663760"/>
    </source>
</evidence>
<reference evidence="14" key="1">
    <citation type="submission" date="2020-02" db="EMBL/GenBank/DDBJ databases">
        <authorList>
            <person name="Scholz U."/>
            <person name="Mascher M."/>
            <person name="Fiebig A."/>
        </authorList>
    </citation>
    <scope>NUCLEOTIDE SEQUENCE</scope>
</reference>
<dbReference type="InterPro" id="IPR047117">
    <property type="entry name" value="PERK1-13-like"/>
</dbReference>
<dbReference type="GO" id="GO:0005886">
    <property type="term" value="C:plasma membrane"/>
    <property type="evidence" value="ECO:0007669"/>
    <property type="project" value="UniProtKB-SubCell"/>
</dbReference>
<dbReference type="OrthoDB" id="680029at2759"/>
<accession>A0A7I8L5R6</accession>
<keyword evidence="4" id="KW-0808">Transferase</keyword>
<keyword evidence="15" id="KW-1185">Reference proteome</keyword>
<keyword evidence="5" id="KW-0812">Transmembrane</keyword>
<feature type="compositionally biased region" description="Polar residues" evidence="12">
    <location>
        <begin position="108"/>
        <end position="124"/>
    </location>
</feature>
<feature type="region of interest" description="Disordered" evidence="12">
    <location>
        <begin position="107"/>
        <end position="150"/>
    </location>
</feature>
<keyword evidence="9" id="KW-0472">Membrane</keyword>
<dbReference type="SUPFAM" id="SSF56112">
    <property type="entry name" value="Protein kinase-like (PK-like)"/>
    <property type="match status" value="1"/>
</dbReference>
<comment type="catalytic activity">
    <reaction evidence="10">
        <text>L-threonyl-[protein] + ATP = O-phospho-L-threonyl-[protein] + ADP + H(+)</text>
        <dbReference type="Rhea" id="RHEA:46608"/>
        <dbReference type="Rhea" id="RHEA-COMP:11060"/>
        <dbReference type="Rhea" id="RHEA-COMP:11605"/>
        <dbReference type="ChEBI" id="CHEBI:15378"/>
        <dbReference type="ChEBI" id="CHEBI:30013"/>
        <dbReference type="ChEBI" id="CHEBI:30616"/>
        <dbReference type="ChEBI" id="CHEBI:61977"/>
        <dbReference type="ChEBI" id="CHEBI:456216"/>
        <dbReference type="EC" id="2.7.11.1"/>
    </reaction>
</comment>
<keyword evidence="8" id="KW-1133">Transmembrane helix</keyword>
<evidence type="ECO:0000256" key="1">
    <source>
        <dbReference type="ARBA" id="ARBA00004162"/>
    </source>
</evidence>
<dbReference type="Gene3D" id="1.10.510.10">
    <property type="entry name" value="Transferase(Phosphotransferase) domain 1"/>
    <property type="match status" value="1"/>
</dbReference>
<evidence type="ECO:0000256" key="5">
    <source>
        <dbReference type="ARBA" id="ARBA00022692"/>
    </source>
</evidence>
<evidence type="ECO:0000256" key="12">
    <source>
        <dbReference type="SAM" id="MobiDB-lite"/>
    </source>
</evidence>
<dbReference type="InterPro" id="IPR011009">
    <property type="entry name" value="Kinase-like_dom_sf"/>
</dbReference>
<evidence type="ECO:0000313" key="14">
    <source>
        <dbReference type="EMBL" id="CAA7404574.1"/>
    </source>
</evidence>
<keyword evidence="6" id="KW-0547">Nucleotide-binding</keyword>
<evidence type="ECO:0000259" key="13">
    <source>
        <dbReference type="Pfam" id="PF07714"/>
    </source>
</evidence>
<comment type="subcellular location">
    <subcellularLocation>
        <location evidence="1">Cell membrane</location>
        <topology evidence="1">Single-pass membrane protein</topology>
    </subcellularLocation>
</comment>
<comment type="catalytic activity">
    <reaction evidence="11">
        <text>L-seryl-[protein] + ATP = O-phospho-L-seryl-[protein] + ADP + H(+)</text>
        <dbReference type="Rhea" id="RHEA:17989"/>
        <dbReference type="Rhea" id="RHEA-COMP:9863"/>
        <dbReference type="Rhea" id="RHEA-COMP:11604"/>
        <dbReference type="ChEBI" id="CHEBI:15378"/>
        <dbReference type="ChEBI" id="CHEBI:29999"/>
        <dbReference type="ChEBI" id="CHEBI:30616"/>
        <dbReference type="ChEBI" id="CHEBI:83421"/>
        <dbReference type="ChEBI" id="CHEBI:456216"/>
        <dbReference type="EC" id="2.7.11.1"/>
    </reaction>
</comment>
<keyword evidence="3" id="KW-0723">Serine/threonine-protein kinase</keyword>
<evidence type="ECO:0000256" key="11">
    <source>
        <dbReference type="ARBA" id="ARBA00048679"/>
    </source>
</evidence>
<proteinExistence type="predicted"/>
<dbReference type="InterPro" id="IPR001245">
    <property type="entry name" value="Ser-Thr/Tyr_kinase_cat_dom"/>
</dbReference>
<evidence type="ECO:0000256" key="4">
    <source>
        <dbReference type="ARBA" id="ARBA00022679"/>
    </source>
</evidence>
<evidence type="ECO:0000256" key="9">
    <source>
        <dbReference type="ARBA" id="ARBA00023136"/>
    </source>
</evidence>
<sequence length="150" mass="16712">MTQQLTEKSDVYSFGVLMLELITAKKPIEKGRYIVREVRVSMDKTKDLYGLDELLDPKLGLATRLKGFERYVQLAMQCVEEAGVDRPRMSEVVKEIETIMLLVGMNPASDSTPTSESYGGTSRSSPRHPYSGESIFDYSGGVLPSNVEPK</sequence>
<evidence type="ECO:0000256" key="8">
    <source>
        <dbReference type="ARBA" id="ARBA00022989"/>
    </source>
</evidence>
<evidence type="ECO:0000256" key="3">
    <source>
        <dbReference type="ARBA" id="ARBA00022527"/>
    </source>
</evidence>
<keyword evidence="3" id="KW-0418">Kinase</keyword>
<dbReference type="AlphaFoldDB" id="A0A7I8L5R6"/>
<dbReference type="Proteomes" id="UP000663760">
    <property type="component" value="Chromosome 11"/>
</dbReference>
<evidence type="ECO:0000256" key="6">
    <source>
        <dbReference type="ARBA" id="ARBA00022741"/>
    </source>
</evidence>
<dbReference type="GO" id="GO:0004674">
    <property type="term" value="F:protein serine/threonine kinase activity"/>
    <property type="evidence" value="ECO:0007669"/>
    <property type="project" value="UniProtKB-KW"/>
</dbReference>
<keyword evidence="7" id="KW-0067">ATP-binding</keyword>
<dbReference type="PANTHER" id="PTHR47982:SF70">
    <property type="entry name" value="PROTEIN KINASE SUPERFAMILY PROTEIN"/>
    <property type="match status" value="1"/>
</dbReference>
<dbReference type="Pfam" id="PF07714">
    <property type="entry name" value="PK_Tyr_Ser-Thr"/>
    <property type="match status" value="1"/>
</dbReference>
<evidence type="ECO:0000256" key="7">
    <source>
        <dbReference type="ARBA" id="ARBA00022840"/>
    </source>
</evidence>
<dbReference type="GO" id="GO:0005524">
    <property type="term" value="F:ATP binding"/>
    <property type="evidence" value="ECO:0007669"/>
    <property type="project" value="UniProtKB-KW"/>
</dbReference>
<dbReference type="EMBL" id="LR746274">
    <property type="protein sequence ID" value="CAA7404574.1"/>
    <property type="molecule type" value="Genomic_DNA"/>
</dbReference>
<protein>
    <recommendedName>
        <fullName evidence="2">non-specific serine/threonine protein kinase</fullName>
        <ecNumber evidence="2">2.7.11.1</ecNumber>
    </recommendedName>
</protein>
<gene>
    <name evidence="14" type="ORF">SI8410_11015252</name>
</gene>